<protein>
    <submittedName>
        <fullName evidence="2">NBS-LRR type resistance protein</fullName>
    </submittedName>
</protein>
<feature type="region of interest" description="Disordered" evidence="1">
    <location>
        <begin position="218"/>
        <end position="266"/>
    </location>
</feature>
<sequence>MGMNNCHIKAEQAMKNDSDELRTMMSFLSGFDETNAMFLDFGEDINNLTRGSSSMGNNLGESNGKEYIEVIKGDLKRKHKENQTRPYDLHASFLPLVGLPLAVPLPEKLKKRKGGTLRKQSSGSVERIHQSRDPEGCTYQSSDPEGYTYQSSDPEGYTYQSSDPEGCTYQSSDPEGCTYQSSDPEGYIYPFSGRVSLKLGQPRATVFDVQRRGRFAAWRSPTTDSASTQRSATGRRRTRSDEGRTVASGCVRPRGRSKMEAVATAI</sequence>
<gene>
    <name evidence="2" type="ORF">E6C27_scaffold67G004670</name>
</gene>
<dbReference type="Proteomes" id="UP000321393">
    <property type="component" value="Unassembled WGS sequence"/>
</dbReference>
<feature type="region of interest" description="Disordered" evidence="1">
    <location>
        <begin position="110"/>
        <end position="183"/>
    </location>
</feature>
<feature type="compositionally biased region" description="Polar residues" evidence="1">
    <location>
        <begin position="220"/>
        <end position="232"/>
    </location>
</feature>
<dbReference type="EMBL" id="SSTE01016227">
    <property type="protein sequence ID" value="KAA0042021.1"/>
    <property type="molecule type" value="Genomic_DNA"/>
</dbReference>
<feature type="compositionally biased region" description="Polar residues" evidence="1">
    <location>
        <begin position="138"/>
        <end position="183"/>
    </location>
</feature>
<feature type="compositionally biased region" description="Basic and acidic residues" evidence="1">
    <location>
        <begin position="126"/>
        <end position="135"/>
    </location>
</feature>
<reference evidence="2 3" key="1">
    <citation type="submission" date="2019-08" db="EMBL/GenBank/DDBJ databases">
        <title>Draft genome sequences of two oriental melons (Cucumis melo L. var makuwa).</title>
        <authorList>
            <person name="Kwon S.-Y."/>
        </authorList>
    </citation>
    <scope>NUCLEOTIDE SEQUENCE [LARGE SCALE GENOMIC DNA]</scope>
    <source>
        <strain evidence="3">cv. SW 3</strain>
        <tissue evidence="2">Leaf</tissue>
    </source>
</reference>
<organism evidence="2 3">
    <name type="scientific">Cucumis melo var. makuwa</name>
    <name type="common">Oriental melon</name>
    <dbReference type="NCBI Taxonomy" id="1194695"/>
    <lineage>
        <taxon>Eukaryota</taxon>
        <taxon>Viridiplantae</taxon>
        <taxon>Streptophyta</taxon>
        <taxon>Embryophyta</taxon>
        <taxon>Tracheophyta</taxon>
        <taxon>Spermatophyta</taxon>
        <taxon>Magnoliopsida</taxon>
        <taxon>eudicotyledons</taxon>
        <taxon>Gunneridae</taxon>
        <taxon>Pentapetalae</taxon>
        <taxon>rosids</taxon>
        <taxon>fabids</taxon>
        <taxon>Cucurbitales</taxon>
        <taxon>Cucurbitaceae</taxon>
        <taxon>Benincaseae</taxon>
        <taxon>Cucumis</taxon>
    </lineage>
</organism>
<accession>A0A5A7TKE1</accession>
<proteinExistence type="predicted"/>
<dbReference type="AlphaFoldDB" id="A0A5A7TKE1"/>
<comment type="caution">
    <text evidence="2">The sequence shown here is derived from an EMBL/GenBank/DDBJ whole genome shotgun (WGS) entry which is preliminary data.</text>
</comment>
<dbReference type="OrthoDB" id="10045277at2759"/>
<evidence type="ECO:0000256" key="1">
    <source>
        <dbReference type="SAM" id="MobiDB-lite"/>
    </source>
</evidence>
<name>A0A5A7TKE1_CUCMM</name>
<evidence type="ECO:0000313" key="3">
    <source>
        <dbReference type="Proteomes" id="UP000321393"/>
    </source>
</evidence>
<evidence type="ECO:0000313" key="2">
    <source>
        <dbReference type="EMBL" id="KAA0042021.1"/>
    </source>
</evidence>